<proteinExistence type="predicted"/>
<reference evidence="4 5" key="1">
    <citation type="submission" date="2024-09" db="EMBL/GenBank/DDBJ databases">
        <authorList>
            <person name="Sun Q."/>
            <person name="Mori K."/>
        </authorList>
    </citation>
    <scope>NUCLEOTIDE SEQUENCE [LARGE SCALE GENOMIC DNA]</scope>
    <source>
        <strain evidence="4 5">CCM 4839</strain>
    </source>
</reference>
<feature type="region of interest" description="Disordered" evidence="1">
    <location>
        <begin position="1"/>
        <end position="32"/>
    </location>
</feature>
<keyword evidence="2" id="KW-1133">Transmembrane helix</keyword>
<dbReference type="InterPro" id="IPR036680">
    <property type="entry name" value="SPOR-like_sf"/>
</dbReference>
<dbReference type="EMBL" id="JBHLVF010000023">
    <property type="protein sequence ID" value="MFC0392744.1"/>
    <property type="molecule type" value="Genomic_DNA"/>
</dbReference>
<feature type="transmembrane region" description="Helical" evidence="2">
    <location>
        <begin position="189"/>
        <end position="211"/>
    </location>
</feature>
<feature type="compositionally biased region" description="Basic and acidic residues" evidence="1">
    <location>
        <begin position="160"/>
        <end position="177"/>
    </location>
</feature>
<evidence type="ECO:0000313" key="4">
    <source>
        <dbReference type="EMBL" id="MFC0392744.1"/>
    </source>
</evidence>
<comment type="caution">
    <text evidence="4">The sequence shown here is derived from an EMBL/GenBank/DDBJ whole genome shotgun (WGS) entry which is preliminary data.</text>
</comment>
<feature type="region of interest" description="Disordered" evidence="1">
    <location>
        <begin position="153"/>
        <end position="180"/>
    </location>
</feature>
<dbReference type="Pfam" id="PF05036">
    <property type="entry name" value="SPOR"/>
    <property type="match status" value="1"/>
</dbReference>
<evidence type="ECO:0000313" key="5">
    <source>
        <dbReference type="Proteomes" id="UP001589818"/>
    </source>
</evidence>
<protein>
    <submittedName>
        <fullName evidence="4">SPOR domain-containing protein</fullName>
    </submittedName>
</protein>
<keyword evidence="5" id="KW-1185">Reference proteome</keyword>
<feature type="region of interest" description="Disordered" evidence="1">
    <location>
        <begin position="221"/>
        <end position="273"/>
    </location>
</feature>
<gene>
    <name evidence="4" type="ORF">ACFFJ8_15335</name>
</gene>
<dbReference type="InterPro" id="IPR007730">
    <property type="entry name" value="SPOR-like_dom"/>
</dbReference>
<keyword evidence="2" id="KW-0472">Membrane</keyword>
<sequence>MNSKARITYRFDKNNGSRMERKPEPSAPPVKSNVVPFFQEELKFTSEIGTWNSPFQDDAHALEQLIRDTEREKTEASAANNHRQDEPRGSGLNKTETTSITYKFGPNTPNGLPLEEEKAEDLNSIPLGDAFDGYGPGTDLYRGVTTKDLVSEGPVIDPELDPRQPAKGPAEFHREPSYRTSRGPSWYKVFASVTGAVATGAVFGYLVLTLFTGGGSPGESNVLTEPAGSSAIVEPGGKGNGNAGSGNATAGGKTDKPQASGADDSANPTSNSGAAVNSVAIQVPQSDYYMLQYGVFSNKEGMDNAIAELKEKGLAAASLTTGEDFRVYIGMAADQSNALMLSQLLADREVYMKLIEVPALAKFPFAGEASAAQTFLNQTRELIHALSTFTSANLGEQKQEAGDWKEAHQKWTRERAGMEAGIKDQAGIEAFRKLGQALNNAAVAASEYENKASEAHLWSIQSSLMEAIFIEKTWFTSIDGL</sequence>
<dbReference type="SUPFAM" id="SSF110997">
    <property type="entry name" value="Sporulation related repeat"/>
    <property type="match status" value="1"/>
</dbReference>
<evidence type="ECO:0000256" key="1">
    <source>
        <dbReference type="SAM" id="MobiDB-lite"/>
    </source>
</evidence>
<dbReference type="RefSeq" id="WP_204818821.1">
    <property type="nucleotide sequence ID" value="NZ_JANHOF010000005.1"/>
</dbReference>
<feature type="compositionally biased region" description="Polar residues" evidence="1">
    <location>
        <begin position="92"/>
        <end position="101"/>
    </location>
</feature>
<feature type="compositionally biased region" description="Basic and acidic residues" evidence="1">
    <location>
        <begin position="9"/>
        <end position="24"/>
    </location>
</feature>
<feature type="region of interest" description="Disordered" evidence="1">
    <location>
        <begin position="68"/>
        <end position="109"/>
    </location>
</feature>
<accession>A0ABV6JBC2</accession>
<dbReference type="PROSITE" id="PS51724">
    <property type="entry name" value="SPOR"/>
    <property type="match status" value="1"/>
</dbReference>
<name>A0ABV6JBC2_9BACL</name>
<dbReference type="Proteomes" id="UP001589818">
    <property type="component" value="Unassembled WGS sequence"/>
</dbReference>
<dbReference type="Gene3D" id="3.30.70.1070">
    <property type="entry name" value="Sporulation related repeat"/>
    <property type="match status" value="1"/>
</dbReference>
<feature type="domain" description="SPOR" evidence="3">
    <location>
        <begin position="283"/>
        <end position="358"/>
    </location>
</feature>
<keyword evidence="2" id="KW-0812">Transmembrane</keyword>
<evidence type="ECO:0000259" key="3">
    <source>
        <dbReference type="PROSITE" id="PS51724"/>
    </source>
</evidence>
<evidence type="ECO:0000256" key="2">
    <source>
        <dbReference type="SAM" id="Phobius"/>
    </source>
</evidence>
<organism evidence="4 5">
    <name type="scientific">Paenibacillus mendelii</name>
    <dbReference type="NCBI Taxonomy" id="206163"/>
    <lineage>
        <taxon>Bacteria</taxon>
        <taxon>Bacillati</taxon>
        <taxon>Bacillota</taxon>
        <taxon>Bacilli</taxon>
        <taxon>Bacillales</taxon>
        <taxon>Paenibacillaceae</taxon>
        <taxon>Paenibacillus</taxon>
    </lineage>
</organism>